<dbReference type="RefSeq" id="WP_278498037.1">
    <property type="nucleotide sequence ID" value="NZ_JANSLM010000028.1"/>
</dbReference>
<evidence type="ECO:0000256" key="2">
    <source>
        <dbReference type="ARBA" id="ARBA00022714"/>
    </source>
</evidence>
<dbReference type="PROSITE" id="PS00570">
    <property type="entry name" value="RING_HYDROXYL_ALPHA"/>
    <property type="match status" value="1"/>
</dbReference>
<evidence type="ECO:0000256" key="3">
    <source>
        <dbReference type="ARBA" id="ARBA00022723"/>
    </source>
</evidence>
<evidence type="ECO:0000256" key="7">
    <source>
        <dbReference type="ARBA" id="ARBA00023014"/>
    </source>
</evidence>
<evidence type="ECO:0000256" key="1">
    <source>
        <dbReference type="ARBA" id="ARBA00008751"/>
    </source>
</evidence>
<dbReference type="SUPFAM" id="SSF50022">
    <property type="entry name" value="ISP domain"/>
    <property type="match status" value="1"/>
</dbReference>
<dbReference type="EMBL" id="JANSLM010000028">
    <property type="protein sequence ID" value="MDT8843713.1"/>
    <property type="molecule type" value="Genomic_DNA"/>
</dbReference>
<dbReference type="Pfam" id="PF00355">
    <property type="entry name" value="Rieske"/>
    <property type="match status" value="1"/>
</dbReference>
<dbReference type="CDD" id="cd03469">
    <property type="entry name" value="Rieske_RO_Alpha_N"/>
    <property type="match status" value="1"/>
</dbReference>
<dbReference type="InterPro" id="IPR015879">
    <property type="entry name" value="Ring_hydroxy_dOase_asu_C_dom"/>
</dbReference>
<keyword evidence="8" id="KW-0520">NAD</keyword>
<evidence type="ECO:0000313" key="11">
    <source>
        <dbReference type="Proteomes" id="UP001246473"/>
    </source>
</evidence>
<dbReference type="Pfam" id="PF00848">
    <property type="entry name" value="Ring_hydroxyl_A"/>
    <property type="match status" value="1"/>
</dbReference>
<keyword evidence="3" id="KW-0479">Metal-binding</keyword>
<proteinExistence type="inferred from homology"/>
<dbReference type="Gene3D" id="2.102.10.10">
    <property type="entry name" value="Rieske [2Fe-2S] iron-sulphur domain"/>
    <property type="match status" value="1"/>
</dbReference>
<dbReference type="PANTHER" id="PTHR43756:SF1">
    <property type="entry name" value="3-PHENYLPROPIONATE_CINNAMIC ACID DIOXYGENASE SUBUNIT ALPHA"/>
    <property type="match status" value="1"/>
</dbReference>
<dbReference type="SUPFAM" id="SSF55961">
    <property type="entry name" value="Bet v1-like"/>
    <property type="match status" value="1"/>
</dbReference>
<evidence type="ECO:0000256" key="5">
    <source>
        <dbReference type="ARBA" id="ARBA00023002"/>
    </source>
</evidence>
<sequence length="401" mass="45340">MEIARFMPFTGIAPKVWPAKINQIPKEVFHDSELFEDELKRIFYGDEWHIIGHVSEIPRRGDFKTFSLGRVPLLVTRGQDGRVRCFLNSCTHRGNQLEPSCSGNRKEFECPYHRWLFSTNGELVGCPGSREFSPGFEKEDHGLIEVRSEQYFGLLCVTLGQNTPPLLDWLGSEVARVLRTVLGGDGQLRLLGYQKVKYASNWKGYADNDGYHAPLLHTGFRLLDWQGGKGAQHLTENGHMAFEAELVPVKDNGFLRDPSLVEYKSGDYKNGSCVVQLFPCTVMTKHLDVISLRFAMARSADVTEVHYASFALANDSDELARHRARQSANLLGPCGFVSMEDAACFHRIHIGNHTPGVAEFQKGVTSLYELSLSVKQNDESGNLPHWEYYRRIMGIKRETEK</sequence>
<accession>A0AAP5QHD5</accession>
<gene>
    <name evidence="10" type="ORF">ParKJ_40640</name>
</gene>
<feature type="domain" description="Rieske" evidence="9">
    <location>
        <begin position="48"/>
        <end position="146"/>
    </location>
</feature>
<keyword evidence="6" id="KW-0408">Iron</keyword>
<keyword evidence="5" id="KW-0560">Oxidoreductase</keyword>
<dbReference type="GO" id="GO:0005506">
    <property type="term" value="F:iron ion binding"/>
    <property type="evidence" value="ECO:0007669"/>
    <property type="project" value="InterPro"/>
</dbReference>
<dbReference type="GO" id="GO:0051213">
    <property type="term" value="F:dioxygenase activity"/>
    <property type="evidence" value="ECO:0007669"/>
    <property type="project" value="UniProtKB-KW"/>
</dbReference>
<evidence type="ECO:0000313" key="10">
    <source>
        <dbReference type="EMBL" id="MDT8843713.1"/>
    </source>
</evidence>
<keyword evidence="4 10" id="KW-0223">Dioxygenase</keyword>
<dbReference type="PRINTS" id="PR00090">
    <property type="entry name" value="RNGDIOXGNASE"/>
</dbReference>
<dbReference type="InterPro" id="IPR017941">
    <property type="entry name" value="Rieske_2Fe-2S"/>
</dbReference>
<dbReference type="InterPro" id="IPR015881">
    <property type="entry name" value="ARHD_Rieske_2Fe_2S"/>
</dbReference>
<name>A0AAP5QHD5_9BURK</name>
<dbReference type="Proteomes" id="UP001246473">
    <property type="component" value="Unassembled WGS sequence"/>
</dbReference>
<dbReference type="InterPro" id="IPR036922">
    <property type="entry name" value="Rieske_2Fe-2S_sf"/>
</dbReference>
<keyword evidence="2" id="KW-0001">2Fe-2S</keyword>
<evidence type="ECO:0000256" key="4">
    <source>
        <dbReference type="ARBA" id="ARBA00022964"/>
    </source>
</evidence>
<keyword evidence="7" id="KW-0411">Iron-sulfur</keyword>
<dbReference type="InterPro" id="IPR001663">
    <property type="entry name" value="Rng_hydr_dOase-A"/>
</dbReference>
<evidence type="ECO:0000259" key="9">
    <source>
        <dbReference type="PROSITE" id="PS51296"/>
    </source>
</evidence>
<comment type="caution">
    <text evidence="10">The sequence shown here is derived from an EMBL/GenBank/DDBJ whole genome shotgun (WGS) entry which is preliminary data.</text>
</comment>
<reference evidence="10" key="1">
    <citation type="submission" date="2022-08" db="EMBL/GenBank/DDBJ databases">
        <authorList>
            <person name="Kim S.-J."/>
        </authorList>
    </citation>
    <scope>NUCLEOTIDE SEQUENCE</scope>
    <source>
        <strain evidence="10">KJ</strain>
    </source>
</reference>
<evidence type="ECO:0000256" key="6">
    <source>
        <dbReference type="ARBA" id="ARBA00023004"/>
    </source>
</evidence>
<dbReference type="Gene3D" id="3.90.380.10">
    <property type="entry name" value="Naphthalene 1,2-dioxygenase Alpha Subunit, Chain A, domain 1"/>
    <property type="match status" value="1"/>
</dbReference>
<comment type="similarity">
    <text evidence="1">Belongs to the bacterial ring-hydroxylating dioxygenase alpha subunit family.</text>
</comment>
<organism evidence="10 11">
    <name type="scientific">Paraburkholderia fungorum</name>
    <dbReference type="NCBI Taxonomy" id="134537"/>
    <lineage>
        <taxon>Bacteria</taxon>
        <taxon>Pseudomonadati</taxon>
        <taxon>Pseudomonadota</taxon>
        <taxon>Betaproteobacteria</taxon>
        <taxon>Burkholderiales</taxon>
        <taxon>Burkholderiaceae</taxon>
        <taxon>Paraburkholderia</taxon>
    </lineage>
</organism>
<dbReference type="AlphaFoldDB" id="A0AAP5QHD5"/>
<evidence type="ECO:0000256" key="8">
    <source>
        <dbReference type="ARBA" id="ARBA00023027"/>
    </source>
</evidence>
<dbReference type="PANTHER" id="PTHR43756">
    <property type="entry name" value="CHOLINE MONOOXYGENASE, CHLOROPLASTIC"/>
    <property type="match status" value="1"/>
</dbReference>
<dbReference type="GO" id="GO:0051537">
    <property type="term" value="F:2 iron, 2 sulfur cluster binding"/>
    <property type="evidence" value="ECO:0007669"/>
    <property type="project" value="UniProtKB-KW"/>
</dbReference>
<protein>
    <submittedName>
        <fullName evidence="10">Aromatic ring-hydroxylating dioxygenase subunit alpha</fullName>
    </submittedName>
</protein>
<dbReference type="PROSITE" id="PS51296">
    <property type="entry name" value="RIESKE"/>
    <property type="match status" value="1"/>
</dbReference>